<dbReference type="PANTHER" id="PTHR45033:SF2">
    <property type="entry name" value="ZINC-TYPE ALCOHOL DEHYDROGENASE-LIKE PROTEIN C1773.06C"/>
    <property type="match status" value="1"/>
</dbReference>
<dbReference type="InterPro" id="IPR020843">
    <property type="entry name" value="ER"/>
</dbReference>
<dbReference type="InterPro" id="IPR013149">
    <property type="entry name" value="ADH-like_C"/>
</dbReference>
<accession>A0A4R9GI56</accession>
<dbReference type="InterPro" id="IPR036291">
    <property type="entry name" value="NAD(P)-bd_dom_sf"/>
</dbReference>
<keyword evidence="3" id="KW-1185">Reference proteome</keyword>
<dbReference type="SUPFAM" id="SSF51735">
    <property type="entry name" value="NAD(P)-binding Rossmann-fold domains"/>
    <property type="match status" value="1"/>
</dbReference>
<feature type="domain" description="Enoyl reductase (ER)" evidence="1">
    <location>
        <begin position="11"/>
        <end position="335"/>
    </location>
</feature>
<dbReference type="InterPro" id="IPR011032">
    <property type="entry name" value="GroES-like_sf"/>
</dbReference>
<evidence type="ECO:0000313" key="2">
    <source>
        <dbReference type="EMBL" id="TGK12452.1"/>
    </source>
</evidence>
<dbReference type="EMBL" id="RQET01000004">
    <property type="protein sequence ID" value="TGK12452.1"/>
    <property type="molecule type" value="Genomic_DNA"/>
</dbReference>
<dbReference type="Proteomes" id="UP000298458">
    <property type="component" value="Unassembled WGS sequence"/>
</dbReference>
<organism evidence="2 3">
    <name type="scientific">Leptospira fletcheri</name>
    <dbReference type="NCBI Taxonomy" id="2484981"/>
    <lineage>
        <taxon>Bacteria</taxon>
        <taxon>Pseudomonadati</taxon>
        <taxon>Spirochaetota</taxon>
        <taxon>Spirochaetia</taxon>
        <taxon>Leptospirales</taxon>
        <taxon>Leptospiraceae</taxon>
        <taxon>Leptospira</taxon>
    </lineage>
</organism>
<dbReference type="Gene3D" id="3.90.180.10">
    <property type="entry name" value="Medium-chain alcohol dehydrogenases, catalytic domain"/>
    <property type="match status" value="1"/>
</dbReference>
<dbReference type="SUPFAM" id="SSF50129">
    <property type="entry name" value="GroES-like"/>
    <property type="match status" value="1"/>
</dbReference>
<name>A0A4R9GI56_9LEPT</name>
<evidence type="ECO:0000313" key="3">
    <source>
        <dbReference type="Proteomes" id="UP000298458"/>
    </source>
</evidence>
<dbReference type="Pfam" id="PF00107">
    <property type="entry name" value="ADH_zinc_N"/>
    <property type="match status" value="1"/>
</dbReference>
<proteinExistence type="predicted"/>
<dbReference type="CDD" id="cd08276">
    <property type="entry name" value="MDR7"/>
    <property type="match status" value="1"/>
</dbReference>
<comment type="caution">
    <text evidence="2">The sequence shown here is derived from an EMBL/GenBank/DDBJ whole genome shotgun (WGS) entry which is preliminary data.</text>
</comment>
<dbReference type="InterPro" id="IPR052711">
    <property type="entry name" value="Zinc_ADH-like"/>
</dbReference>
<protein>
    <submittedName>
        <fullName evidence="2">NAD(P)-dependent alcohol dehydrogenase</fullName>
    </submittedName>
</protein>
<sequence>MKAFEVRNNFGIENLSSVTRPNPKPGPGEVLVKIKACSLNYRDFLMITGQYNPRQKLPLVPLSDGAGEVVELGPDVKNVKVGDRVCGIFSQGWLAGAPRLDNIRETLGGPLDGMISEYRVFPEKGVISFPEHLSYAEASTLPCAGLTAYNAVVTFGELEPGMTVVALGTGGVSLFALQFAKMLGCKTIVTSSSDQKLEKAKSLGADEGINYTAKTNWDREIRKKTDMKGADLVIEVGGAGTLSKSIQSVKPGGIVALIGVVAGGGEANLSLFPILMQGIRIQGVIVGSRSDFERMNLAISRNLMRPVIDRIFPYSEFPKALEYLRDGKHFGKVVIEI</sequence>
<dbReference type="InterPro" id="IPR013154">
    <property type="entry name" value="ADH-like_N"/>
</dbReference>
<dbReference type="Pfam" id="PF08240">
    <property type="entry name" value="ADH_N"/>
    <property type="match status" value="1"/>
</dbReference>
<dbReference type="PANTHER" id="PTHR45033">
    <property type="match status" value="1"/>
</dbReference>
<gene>
    <name evidence="2" type="ORF">EHO60_09445</name>
</gene>
<evidence type="ECO:0000259" key="1">
    <source>
        <dbReference type="SMART" id="SM00829"/>
    </source>
</evidence>
<dbReference type="SMART" id="SM00829">
    <property type="entry name" value="PKS_ER"/>
    <property type="match status" value="1"/>
</dbReference>
<dbReference type="GO" id="GO:0016491">
    <property type="term" value="F:oxidoreductase activity"/>
    <property type="evidence" value="ECO:0007669"/>
    <property type="project" value="InterPro"/>
</dbReference>
<dbReference type="RefSeq" id="WP_135767850.1">
    <property type="nucleotide sequence ID" value="NZ_RQET01000004.1"/>
</dbReference>
<dbReference type="Gene3D" id="3.40.50.720">
    <property type="entry name" value="NAD(P)-binding Rossmann-like Domain"/>
    <property type="match status" value="1"/>
</dbReference>
<dbReference type="OrthoDB" id="9787435at2"/>
<dbReference type="AlphaFoldDB" id="A0A4R9GI56"/>
<reference evidence="2" key="1">
    <citation type="journal article" date="2019" name="PLoS Negl. Trop. Dis.">
        <title>Revisiting the worldwide diversity of Leptospira species in the environment.</title>
        <authorList>
            <person name="Vincent A.T."/>
            <person name="Schiettekatte O."/>
            <person name="Bourhy P."/>
            <person name="Veyrier F.J."/>
            <person name="Picardeau M."/>
        </authorList>
    </citation>
    <scope>NUCLEOTIDE SEQUENCE [LARGE SCALE GENOMIC DNA]</scope>
    <source>
        <strain evidence="2">SSW15</strain>
    </source>
</reference>